<organism evidence="1 2">
    <name type="scientific">Brachionus calyciflorus</name>
    <dbReference type="NCBI Taxonomy" id="104777"/>
    <lineage>
        <taxon>Eukaryota</taxon>
        <taxon>Metazoa</taxon>
        <taxon>Spiralia</taxon>
        <taxon>Gnathifera</taxon>
        <taxon>Rotifera</taxon>
        <taxon>Eurotatoria</taxon>
        <taxon>Monogononta</taxon>
        <taxon>Pseudotrocha</taxon>
        <taxon>Ploima</taxon>
        <taxon>Brachionidae</taxon>
        <taxon>Brachionus</taxon>
    </lineage>
</organism>
<dbReference type="AlphaFoldDB" id="A0A814SB83"/>
<sequence length="144" mass="16886">YYKSRNSLVSISNYQIYENKEWTINGIVAQYSSVVFDYEDKPVIETLSFIEHTKYSVNSDKIKCVIFVQNKIDLITPSEILSIALMGTKTGINKFYRVRCPLNKNITNDIFIGTIYLPLYKDLKNSHLIFQKPKVFHRNVLYKM</sequence>
<accession>A0A814SB83</accession>
<dbReference type="Proteomes" id="UP000663879">
    <property type="component" value="Unassembled WGS sequence"/>
</dbReference>
<comment type="caution">
    <text evidence="1">The sequence shown here is derived from an EMBL/GenBank/DDBJ whole genome shotgun (WGS) entry which is preliminary data.</text>
</comment>
<reference evidence="1" key="1">
    <citation type="submission" date="2021-02" db="EMBL/GenBank/DDBJ databases">
        <authorList>
            <person name="Nowell W R."/>
        </authorList>
    </citation>
    <scope>NUCLEOTIDE SEQUENCE</scope>
    <source>
        <strain evidence="1">Ploen Becks lab</strain>
    </source>
</reference>
<evidence type="ECO:0000313" key="2">
    <source>
        <dbReference type="Proteomes" id="UP000663879"/>
    </source>
</evidence>
<dbReference type="EMBL" id="CAJNOC010010894">
    <property type="protein sequence ID" value="CAF1144028.1"/>
    <property type="molecule type" value="Genomic_DNA"/>
</dbReference>
<name>A0A814SB83_9BILA</name>
<proteinExistence type="predicted"/>
<gene>
    <name evidence="1" type="ORF">OXX778_LOCUS23017</name>
</gene>
<feature type="non-terminal residue" evidence="1">
    <location>
        <position position="1"/>
    </location>
</feature>
<protein>
    <submittedName>
        <fullName evidence="1">Uncharacterized protein</fullName>
    </submittedName>
</protein>
<evidence type="ECO:0000313" key="1">
    <source>
        <dbReference type="EMBL" id="CAF1144028.1"/>
    </source>
</evidence>
<keyword evidence="2" id="KW-1185">Reference proteome</keyword>